<protein>
    <recommendedName>
        <fullName evidence="1">CoA-binding domain-containing protein</fullName>
    </recommendedName>
</protein>
<dbReference type="PANTHER" id="PTHR33303">
    <property type="entry name" value="CYTOPLASMIC PROTEIN-RELATED"/>
    <property type="match status" value="1"/>
</dbReference>
<sequence length="141" mass="15469">MAAMDDAALRRILEEAKTIAVVGCSKDPAKDAHRIPKYLQIQGYRIIPVNPTADEILGEKAYPSLEAVPAPYDVVDIFRPSSDVPPIVDQAIPGPASTIWMQLGIRHPEAAAKAEAAGKRVVQNRCMMREHARLFGKELLE</sequence>
<feature type="domain" description="CoA-binding" evidence="1">
    <location>
        <begin position="13"/>
        <end position="105"/>
    </location>
</feature>
<evidence type="ECO:0000259" key="1">
    <source>
        <dbReference type="SMART" id="SM00881"/>
    </source>
</evidence>
<dbReference type="Gene3D" id="3.40.50.720">
    <property type="entry name" value="NAD(P)-binding Rossmann-like Domain"/>
    <property type="match status" value="1"/>
</dbReference>
<organism evidence="2">
    <name type="scientific">uncultured euryarchaeote Rifle_16ft_4_minimus_37664</name>
    <dbReference type="NCBI Taxonomy" id="1665194"/>
    <lineage>
        <taxon>Archaea</taxon>
        <taxon>Methanobacteriati</taxon>
        <taxon>Methanobacteriota</taxon>
        <taxon>environmental samples</taxon>
    </lineage>
</organism>
<dbReference type="AlphaFoldDB" id="A0A0H4T4N1"/>
<evidence type="ECO:0000313" key="2">
    <source>
        <dbReference type="EMBL" id="AKQ02681.1"/>
    </source>
</evidence>
<proteinExistence type="predicted"/>
<name>A0A0H4T4N1_9EURY</name>
<dbReference type="SUPFAM" id="SSF51735">
    <property type="entry name" value="NAD(P)-binding Rossmann-fold domains"/>
    <property type="match status" value="1"/>
</dbReference>
<reference evidence="2" key="1">
    <citation type="journal article" date="2015" name="ISME J.">
        <title>Aquifer environment selects for microbial species cohorts in sediment and groundwater.</title>
        <authorList>
            <person name="Hug L.A."/>
            <person name="Thomas B.C."/>
            <person name="Brown C.T."/>
            <person name="Frischkorn K.R."/>
            <person name="Williams K.H."/>
            <person name="Tringe S.G."/>
            <person name="Banfield J.F."/>
        </authorList>
    </citation>
    <scope>NUCLEOTIDE SEQUENCE</scope>
</reference>
<dbReference type="InterPro" id="IPR003781">
    <property type="entry name" value="CoA-bd"/>
</dbReference>
<dbReference type="PANTHER" id="PTHR33303:SF2">
    <property type="entry name" value="COA-BINDING DOMAIN-CONTAINING PROTEIN"/>
    <property type="match status" value="1"/>
</dbReference>
<dbReference type="Pfam" id="PF13380">
    <property type="entry name" value="CoA_binding_2"/>
    <property type="match status" value="1"/>
</dbReference>
<dbReference type="EMBL" id="KT007002">
    <property type="protein sequence ID" value="AKQ02681.1"/>
    <property type="molecule type" value="Genomic_DNA"/>
</dbReference>
<dbReference type="InterPro" id="IPR036291">
    <property type="entry name" value="NAD(P)-bd_dom_sf"/>
</dbReference>
<accession>A0A0H4T4N1</accession>
<dbReference type="SMART" id="SM00881">
    <property type="entry name" value="CoA_binding"/>
    <property type="match status" value="1"/>
</dbReference>